<evidence type="ECO:0008006" key="4">
    <source>
        <dbReference type="Google" id="ProtNLM"/>
    </source>
</evidence>
<keyword evidence="1" id="KW-0472">Membrane</keyword>
<feature type="transmembrane region" description="Helical" evidence="1">
    <location>
        <begin position="425"/>
        <end position="443"/>
    </location>
</feature>
<protein>
    <recommendedName>
        <fullName evidence="4">Beta-carotene 15,15'-monooxygenase</fullName>
    </recommendedName>
</protein>
<sequence length="741" mass="85676">MLYFKKKLKIDGVLLMKKNAIFLLILLVSIFALATTLSTRINVESNNKVVEIVLSYTEFQDMANQSEETLSWWFKKFSGLGIEYVDLQEENLESLLMQNKQLEVLMGWELLQQGNWKETYSSEVATYVDGGQINEFDVFVTTRTQEVFDFIAKGLTERYDTEHFEILSHQAPFAIVMKGTIEDALYQQNLYLIDADRKASLQRHKPYSSKLMQVGLGFDVEKINTIKESGLKVLPRPYTYKAWMSETYLETVFEEFETYAMKPSVFIFSGGEVLGYPVADDLVTRYMIANDIKAGLIETSVQRSHLDQDGIDLMVRSLDYNAVRIFSVWPYIQERFKYYNYEGAEEIENTLYRAVTERNIRLIYFKPIKHDKYNIRYDQFIYLTDYSEYEKMFERFETRIGQHGMTLGRSSTMDSIRVRIAKQTLMGWGIVAASILLLGYLLKLNKKMKYGLLAIGLLLVPAAFVVRPMLADKVMALWAAMAFPSLAMVYFCNRCFHYVYKEEKTNKLHQQILYAVRDLIIVSAISFLGGLFVAAILSHIEYLLEMDIFRGVKIGQVVPIIAYVAIYASYFGYKRKNKKDQEPFLRYKDIKNFLFEDIKIIYVVSVVLFLGVGYIYLARTGHETGVQASTMELIFRNILEENLLARPRNKEFLIGFPALMVGIYFAKNKIKLLAFLSGLVAVIGQTSIVNTFSHLRTPVYLSVARTFYALVIGIVIGTIYILLFEIGIKFLKYVKERKIFQ</sequence>
<feature type="transmembrane region" description="Helical" evidence="1">
    <location>
        <begin position="476"/>
        <end position="493"/>
    </location>
</feature>
<reference evidence="2 3" key="1">
    <citation type="submission" date="2017-03" db="EMBL/GenBank/DDBJ databases">
        <title>Complete sequence of Clostridium formicaceticum DSM 92.</title>
        <authorList>
            <person name="Poehlein A."/>
            <person name="Karl M."/>
            <person name="Bengelsdorf F.R."/>
            <person name="Duerre P."/>
            <person name="Daniel R."/>
        </authorList>
    </citation>
    <scope>NUCLEOTIDE SEQUENCE [LARGE SCALE GENOMIC DNA]</scope>
    <source>
        <strain evidence="2 3">DSM 92</strain>
    </source>
</reference>
<evidence type="ECO:0000313" key="3">
    <source>
        <dbReference type="Proteomes" id="UP000192478"/>
    </source>
</evidence>
<evidence type="ECO:0000256" key="1">
    <source>
        <dbReference type="SAM" id="Phobius"/>
    </source>
</evidence>
<feature type="transmembrane region" description="Helical" evidence="1">
    <location>
        <begin position="673"/>
        <end position="695"/>
    </location>
</feature>
<evidence type="ECO:0000313" key="2">
    <source>
        <dbReference type="EMBL" id="ARE89230.1"/>
    </source>
</evidence>
<feature type="transmembrane region" description="Helical" evidence="1">
    <location>
        <begin position="557"/>
        <end position="573"/>
    </location>
</feature>
<name>A0AAC9RQ86_9CLOT</name>
<proteinExistence type="predicted"/>
<dbReference type="Proteomes" id="UP000192478">
    <property type="component" value="Chromosome"/>
</dbReference>
<feature type="transmembrane region" description="Helical" evidence="1">
    <location>
        <begin position="707"/>
        <end position="728"/>
    </location>
</feature>
<organism evidence="2 3">
    <name type="scientific">Clostridium formicaceticum</name>
    <dbReference type="NCBI Taxonomy" id="1497"/>
    <lineage>
        <taxon>Bacteria</taxon>
        <taxon>Bacillati</taxon>
        <taxon>Bacillota</taxon>
        <taxon>Clostridia</taxon>
        <taxon>Eubacteriales</taxon>
        <taxon>Clostridiaceae</taxon>
        <taxon>Clostridium</taxon>
    </lineage>
</organism>
<dbReference type="Pfam" id="PF18949">
    <property type="entry name" value="DUF5693"/>
    <property type="match status" value="1"/>
</dbReference>
<dbReference type="InterPro" id="IPR043748">
    <property type="entry name" value="DUF5693"/>
</dbReference>
<feature type="transmembrane region" description="Helical" evidence="1">
    <location>
        <begin position="594"/>
        <end position="617"/>
    </location>
</feature>
<accession>A0AAC9RQ86</accession>
<feature type="transmembrane region" description="Helical" evidence="1">
    <location>
        <begin position="649"/>
        <end position="666"/>
    </location>
</feature>
<dbReference type="AlphaFoldDB" id="A0AAC9RQ86"/>
<dbReference type="EMBL" id="CP020559">
    <property type="protein sequence ID" value="ARE89230.1"/>
    <property type="molecule type" value="Genomic_DNA"/>
</dbReference>
<feature type="transmembrane region" description="Helical" evidence="1">
    <location>
        <begin position="514"/>
        <end position="537"/>
    </location>
</feature>
<feature type="transmembrane region" description="Helical" evidence="1">
    <location>
        <begin position="450"/>
        <end position="470"/>
    </location>
</feature>
<gene>
    <name evidence="2" type="ORF">CLFO_36370</name>
</gene>
<keyword evidence="1" id="KW-1133">Transmembrane helix</keyword>
<keyword evidence="1" id="KW-0812">Transmembrane</keyword>